<feature type="compositionally biased region" description="Basic and acidic residues" evidence="1">
    <location>
        <begin position="1"/>
        <end position="10"/>
    </location>
</feature>
<dbReference type="SUPFAM" id="SSF56784">
    <property type="entry name" value="HAD-like"/>
    <property type="match status" value="1"/>
</dbReference>
<dbReference type="CDD" id="cd07521">
    <property type="entry name" value="HAD_FCP1-like"/>
    <property type="match status" value="1"/>
</dbReference>
<accession>A0ABN8P5B4</accession>
<dbReference type="InterPro" id="IPR050365">
    <property type="entry name" value="TIM50"/>
</dbReference>
<dbReference type="NCBIfam" id="TIGR02251">
    <property type="entry name" value="HIF-SF_euk"/>
    <property type="match status" value="1"/>
</dbReference>
<dbReference type="Pfam" id="PF03031">
    <property type="entry name" value="NIF"/>
    <property type="match status" value="1"/>
</dbReference>
<organism evidence="3 4">
    <name type="scientific">Porites lobata</name>
    <dbReference type="NCBI Taxonomy" id="104759"/>
    <lineage>
        <taxon>Eukaryota</taxon>
        <taxon>Metazoa</taxon>
        <taxon>Cnidaria</taxon>
        <taxon>Anthozoa</taxon>
        <taxon>Hexacorallia</taxon>
        <taxon>Scleractinia</taxon>
        <taxon>Fungiina</taxon>
        <taxon>Poritidae</taxon>
        <taxon>Porites</taxon>
    </lineage>
</organism>
<dbReference type="PROSITE" id="PS50969">
    <property type="entry name" value="FCP1"/>
    <property type="match status" value="1"/>
</dbReference>
<protein>
    <recommendedName>
        <fullName evidence="2">FCP1 homology domain-containing protein</fullName>
    </recommendedName>
</protein>
<dbReference type="InterPro" id="IPR036412">
    <property type="entry name" value="HAD-like_sf"/>
</dbReference>
<dbReference type="PANTHER" id="PTHR12210">
    <property type="entry name" value="DULLARD PROTEIN PHOSPHATASE"/>
    <property type="match status" value="1"/>
</dbReference>
<evidence type="ECO:0000256" key="1">
    <source>
        <dbReference type="SAM" id="MobiDB-lite"/>
    </source>
</evidence>
<evidence type="ECO:0000313" key="4">
    <source>
        <dbReference type="Proteomes" id="UP001159405"/>
    </source>
</evidence>
<sequence>MPPLKDELKNRQNKLMDAASSETSERDTGESPANSSGINLLNSIKTFLWSPSKDSENDRPSKRKRSDSESEDEEDAIITSNLLKKRKFTTETTVVNSVTTKCLPDGEQSKRKSLLGTLFSPVFTLFGKNGHIQPVGKEASPLSNGSRICGASNGGVNEENAGASIVNRGALDATNGDVNGNVEDDVPESADAEWDVYDPFYFIRNLPPPEEGEDAKSRGPVLPLQTRSTPEFCLVLDLDETLVHCSLNKLEDANLTFPVLYQDICYQVFVRTRPHLKRFLERVASMFEVILFTASKKVYADKLLNILDPTRKYFRHRLFREHCVCVQGNYIKDLNILGRDLAKTMIVDNSPQAFAYQIFNGIPIESWFVDQTDRELLELLPFLEMIANRKDDVRPHIRDRFRMHELAGFSKFNHWIIFNLNSISLPGNVFT</sequence>
<dbReference type="Proteomes" id="UP001159405">
    <property type="component" value="Unassembled WGS sequence"/>
</dbReference>
<feature type="compositionally biased region" description="Polar residues" evidence="1">
    <location>
        <begin position="31"/>
        <end position="45"/>
    </location>
</feature>
<dbReference type="Gene3D" id="3.40.50.1000">
    <property type="entry name" value="HAD superfamily/HAD-like"/>
    <property type="match status" value="1"/>
</dbReference>
<evidence type="ECO:0000313" key="3">
    <source>
        <dbReference type="EMBL" id="CAH3130773.1"/>
    </source>
</evidence>
<dbReference type="InterPro" id="IPR023214">
    <property type="entry name" value="HAD_sf"/>
</dbReference>
<feature type="region of interest" description="Disordered" evidence="1">
    <location>
        <begin position="1"/>
        <end position="76"/>
    </location>
</feature>
<keyword evidence="4" id="KW-1185">Reference proteome</keyword>
<name>A0ABN8P5B4_9CNID</name>
<dbReference type="SMART" id="SM00577">
    <property type="entry name" value="CPDc"/>
    <property type="match status" value="1"/>
</dbReference>
<feature type="domain" description="FCP1 homology" evidence="2">
    <location>
        <begin position="227"/>
        <end position="386"/>
    </location>
</feature>
<comment type="caution">
    <text evidence="3">The sequence shown here is derived from an EMBL/GenBank/DDBJ whole genome shotgun (WGS) entry which is preliminary data.</text>
</comment>
<dbReference type="InterPro" id="IPR011948">
    <property type="entry name" value="Dullard_phosphatase"/>
</dbReference>
<evidence type="ECO:0000259" key="2">
    <source>
        <dbReference type="PROSITE" id="PS50969"/>
    </source>
</evidence>
<gene>
    <name evidence="3" type="ORF">PLOB_00034812</name>
</gene>
<proteinExistence type="predicted"/>
<dbReference type="InterPro" id="IPR004274">
    <property type="entry name" value="FCP1_dom"/>
</dbReference>
<dbReference type="EMBL" id="CALNXK010000048">
    <property type="protein sequence ID" value="CAH3130773.1"/>
    <property type="molecule type" value="Genomic_DNA"/>
</dbReference>
<reference evidence="3 4" key="1">
    <citation type="submission" date="2022-05" db="EMBL/GenBank/DDBJ databases">
        <authorList>
            <consortium name="Genoscope - CEA"/>
            <person name="William W."/>
        </authorList>
    </citation>
    <scope>NUCLEOTIDE SEQUENCE [LARGE SCALE GENOMIC DNA]</scope>
</reference>